<dbReference type="NCBIfam" id="TIGR02315">
    <property type="entry name" value="ABC_phnC"/>
    <property type="match status" value="1"/>
</dbReference>
<keyword evidence="2" id="KW-1003">Cell membrane</keyword>
<proteinExistence type="predicted"/>
<dbReference type="InterPro" id="IPR003439">
    <property type="entry name" value="ABC_transporter-like_ATP-bd"/>
</dbReference>
<dbReference type="GO" id="GO:0016020">
    <property type="term" value="C:membrane"/>
    <property type="evidence" value="ECO:0007669"/>
    <property type="project" value="InterPro"/>
</dbReference>
<dbReference type="PROSITE" id="PS00211">
    <property type="entry name" value="ABC_TRANSPORTER_1"/>
    <property type="match status" value="1"/>
</dbReference>
<evidence type="ECO:0000259" key="7">
    <source>
        <dbReference type="PROSITE" id="PS50893"/>
    </source>
</evidence>
<dbReference type="PANTHER" id="PTHR43166">
    <property type="entry name" value="AMINO ACID IMPORT ATP-BINDING PROTEIN"/>
    <property type="match status" value="1"/>
</dbReference>
<organism evidence="8">
    <name type="scientific">Desulfacinum infernum</name>
    <dbReference type="NCBI Taxonomy" id="35837"/>
    <lineage>
        <taxon>Bacteria</taxon>
        <taxon>Pseudomonadati</taxon>
        <taxon>Thermodesulfobacteriota</taxon>
        <taxon>Syntrophobacteria</taxon>
        <taxon>Syntrophobacterales</taxon>
        <taxon>Syntrophobacteraceae</taxon>
        <taxon>Desulfacinum</taxon>
    </lineage>
</organism>
<name>A0A831ZX66_9BACT</name>
<evidence type="ECO:0000256" key="3">
    <source>
        <dbReference type="ARBA" id="ARBA00022741"/>
    </source>
</evidence>
<dbReference type="PANTHER" id="PTHR43166:SF6">
    <property type="entry name" value="PHOSPHONATES IMPORT ATP-BINDING PROTEIN PHNC"/>
    <property type="match status" value="1"/>
</dbReference>
<dbReference type="CDD" id="cd03256">
    <property type="entry name" value="ABC_PhnC_transporter"/>
    <property type="match status" value="1"/>
</dbReference>
<keyword evidence="3" id="KW-0547">Nucleotide-binding</keyword>
<dbReference type="GO" id="GO:0015416">
    <property type="term" value="F:ABC-type phosphonate transporter activity"/>
    <property type="evidence" value="ECO:0007669"/>
    <property type="project" value="InterPro"/>
</dbReference>
<dbReference type="InterPro" id="IPR050086">
    <property type="entry name" value="MetN_ABC_transporter-like"/>
</dbReference>
<keyword evidence="1" id="KW-0813">Transport</keyword>
<gene>
    <name evidence="8" type="primary">phnC</name>
    <name evidence="8" type="ORF">ENS06_04980</name>
</gene>
<evidence type="ECO:0000313" key="8">
    <source>
        <dbReference type="EMBL" id="HFK96662.1"/>
    </source>
</evidence>
<keyword evidence="6" id="KW-0472">Membrane</keyword>
<dbReference type="EMBL" id="DSTK01000013">
    <property type="protein sequence ID" value="HFK96662.1"/>
    <property type="molecule type" value="Genomic_DNA"/>
</dbReference>
<evidence type="ECO:0000256" key="1">
    <source>
        <dbReference type="ARBA" id="ARBA00022448"/>
    </source>
</evidence>
<dbReference type="GO" id="GO:0016887">
    <property type="term" value="F:ATP hydrolysis activity"/>
    <property type="evidence" value="ECO:0007669"/>
    <property type="project" value="InterPro"/>
</dbReference>
<feature type="domain" description="ABC transporter" evidence="7">
    <location>
        <begin position="17"/>
        <end position="265"/>
    </location>
</feature>
<evidence type="ECO:0000256" key="2">
    <source>
        <dbReference type="ARBA" id="ARBA00022475"/>
    </source>
</evidence>
<evidence type="ECO:0000256" key="6">
    <source>
        <dbReference type="ARBA" id="ARBA00023136"/>
    </source>
</evidence>
<protein>
    <submittedName>
        <fullName evidence="8">Phosphonate ABC transporter ATP-binding protein</fullName>
    </submittedName>
</protein>
<dbReference type="GO" id="GO:0005524">
    <property type="term" value="F:ATP binding"/>
    <property type="evidence" value="ECO:0007669"/>
    <property type="project" value="UniProtKB-KW"/>
</dbReference>
<dbReference type="AlphaFoldDB" id="A0A831ZX66"/>
<evidence type="ECO:0000256" key="4">
    <source>
        <dbReference type="ARBA" id="ARBA00022840"/>
    </source>
</evidence>
<dbReference type="PROSITE" id="PS50893">
    <property type="entry name" value="ABC_TRANSPORTER_2"/>
    <property type="match status" value="1"/>
</dbReference>
<evidence type="ECO:0000256" key="5">
    <source>
        <dbReference type="ARBA" id="ARBA00022967"/>
    </source>
</evidence>
<comment type="caution">
    <text evidence="8">The sequence shown here is derived from an EMBL/GenBank/DDBJ whole genome shotgun (WGS) entry which is preliminary data.</text>
</comment>
<dbReference type="InterPro" id="IPR012693">
    <property type="entry name" value="ABC_transpr_PhnC"/>
</dbReference>
<sequence>MRGSASCLNRLTGDPVLQVRNLVKRYPSGTVAVDNVSFDLHANDFLIIIGCSGAGKSTLLRCLNRLIEPTAGRVTLLGEDITRVSGAALQRVRRRVGMIFQQFHLVHRLTVLENVLAGRLRFQNSPVLHTLSLARLFPKHEKDYALHCLAEVGIADLAFQRADRLSGGQQQRVAIARVLAQEPDVLLADEPIASLDPRSASVVMSLLQDIHERKGIPVVINLHHLDFVKRYAKRVMGMSAGRVVFDGTASLLDEDTVAHIYGSRCPVTWEEVVACA</sequence>
<dbReference type="InterPro" id="IPR027417">
    <property type="entry name" value="P-loop_NTPase"/>
</dbReference>
<dbReference type="InterPro" id="IPR003593">
    <property type="entry name" value="AAA+_ATPase"/>
</dbReference>
<dbReference type="Gene3D" id="3.40.50.300">
    <property type="entry name" value="P-loop containing nucleotide triphosphate hydrolases"/>
    <property type="match status" value="1"/>
</dbReference>
<dbReference type="Pfam" id="PF00005">
    <property type="entry name" value="ABC_tran"/>
    <property type="match status" value="1"/>
</dbReference>
<dbReference type="InterPro" id="IPR017871">
    <property type="entry name" value="ABC_transporter-like_CS"/>
</dbReference>
<dbReference type="SMART" id="SM00382">
    <property type="entry name" value="AAA"/>
    <property type="match status" value="1"/>
</dbReference>
<reference evidence="8" key="1">
    <citation type="journal article" date="2020" name="mSystems">
        <title>Genome- and Community-Level Interaction Insights into Carbon Utilization and Element Cycling Functions of Hydrothermarchaeota in Hydrothermal Sediment.</title>
        <authorList>
            <person name="Zhou Z."/>
            <person name="Liu Y."/>
            <person name="Xu W."/>
            <person name="Pan J."/>
            <person name="Luo Z.H."/>
            <person name="Li M."/>
        </authorList>
    </citation>
    <scope>NUCLEOTIDE SEQUENCE [LARGE SCALE GENOMIC DNA]</scope>
    <source>
        <strain evidence="8">SpSt-456</strain>
    </source>
</reference>
<keyword evidence="5" id="KW-1278">Translocase</keyword>
<accession>A0A831ZX66</accession>
<keyword evidence="4 8" id="KW-0067">ATP-binding</keyword>
<dbReference type="SUPFAM" id="SSF52540">
    <property type="entry name" value="P-loop containing nucleoside triphosphate hydrolases"/>
    <property type="match status" value="1"/>
</dbReference>